<dbReference type="PROSITE" id="PS51464">
    <property type="entry name" value="SIS"/>
    <property type="match status" value="1"/>
</dbReference>
<evidence type="ECO:0000313" key="7">
    <source>
        <dbReference type="Proteomes" id="UP000030661"/>
    </source>
</evidence>
<feature type="domain" description="HTH rpiR-type" evidence="4">
    <location>
        <begin position="5"/>
        <end position="81"/>
    </location>
</feature>
<keyword evidence="2" id="KW-0238">DNA-binding</keyword>
<dbReference type="GO" id="GO:0097367">
    <property type="term" value="F:carbohydrate derivative binding"/>
    <property type="evidence" value="ECO:0007669"/>
    <property type="project" value="InterPro"/>
</dbReference>
<dbReference type="PANTHER" id="PTHR30514:SF1">
    <property type="entry name" value="HTH-TYPE TRANSCRIPTIONAL REGULATOR HEXR-RELATED"/>
    <property type="match status" value="1"/>
</dbReference>
<proteinExistence type="predicted"/>
<dbReference type="AlphaFoldDB" id="A0A081C8I0"/>
<dbReference type="GO" id="GO:0003700">
    <property type="term" value="F:DNA-binding transcription factor activity"/>
    <property type="evidence" value="ECO:0007669"/>
    <property type="project" value="InterPro"/>
</dbReference>
<dbReference type="InterPro" id="IPR000281">
    <property type="entry name" value="HTH_RpiR"/>
</dbReference>
<evidence type="ECO:0000256" key="3">
    <source>
        <dbReference type="ARBA" id="ARBA00023163"/>
    </source>
</evidence>
<dbReference type="InterPro" id="IPR046348">
    <property type="entry name" value="SIS_dom_sf"/>
</dbReference>
<dbReference type="EMBL" id="DF820475">
    <property type="protein sequence ID" value="GAK60885.1"/>
    <property type="molecule type" value="Genomic_DNA"/>
</dbReference>
<dbReference type="eggNOG" id="COG1737">
    <property type="taxonomic scope" value="Bacteria"/>
</dbReference>
<dbReference type="PANTHER" id="PTHR30514">
    <property type="entry name" value="GLUCOKINASE"/>
    <property type="match status" value="1"/>
</dbReference>
<keyword evidence="1" id="KW-0805">Transcription regulation</keyword>
<dbReference type="InterPro" id="IPR001347">
    <property type="entry name" value="SIS_dom"/>
</dbReference>
<dbReference type="InterPro" id="IPR036388">
    <property type="entry name" value="WH-like_DNA-bd_sf"/>
</dbReference>
<evidence type="ECO:0000259" key="5">
    <source>
        <dbReference type="PROSITE" id="PS51464"/>
    </source>
</evidence>
<evidence type="ECO:0000259" key="4">
    <source>
        <dbReference type="PROSITE" id="PS51071"/>
    </source>
</evidence>
<dbReference type="Gene3D" id="3.40.50.10490">
    <property type="entry name" value="Glucose-6-phosphate isomerase like protein, domain 1"/>
    <property type="match status" value="1"/>
</dbReference>
<dbReference type="GO" id="GO:0003677">
    <property type="term" value="F:DNA binding"/>
    <property type="evidence" value="ECO:0007669"/>
    <property type="project" value="UniProtKB-KW"/>
</dbReference>
<name>A0A081C8I0_VECG1</name>
<dbReference type="Proteomes" id="UP000030661">
    <property type="component" value="Unassembled WGS sequence"/>
</dbReference>
<dbReference type="Gene3D" id="1.10.10.10">
    <property type="entry name" value="Winged helix-like DNA-binding domain superfamily/Winged helix DNA-binding domain"/>
    <property type="match status" value="1"/>
</dbReference>
<evidence type="ECO:0000313" key="6">
    <source>
        <dbReference type="EMBL" id="GAK60885.1"/>
    </source>
</evidence>
<dbReference type="Pfam" id="PF01380">
    <property type="entry name" value="SIS"/>
    <property type="match status" value="1"/>
</dbReference>
<evidence type="ECO:0000256" key="1">
    <source>
        <dbReference type="ARBA" id="ARBA00023015"/>
    </source>
</evidence>
<protein>
    <submittedName>
        <fullName evidence="6">Transcriptional regulator, RpiR family</fullName>
    </submittedName>
</protein>
<sequence>MKKAENPLSLVEKQYDKLSKVGKRIADYVQLHPDKTILLSLQVLSEKCSVSDASVLRFCRALGFSGYQDFKAALVPELLKQGTNIYQEIGVDDDFTAVREKFLENLNNDIRKTLMSYSQERIKSVSDRIIRSKHIIIIGLAGSAGVARIFNDCLLGLGIYSAYLSDRVEIERVVSQLDQDGTLFGISHSGETQEVVYALKKGKENRVYTIGMTNFASSSVAKYSDVILLTTVPENLLGSYSCQPRIAQLALLEFITFEISIRFNKGGG</sequence>
<dbReference type="STRING" id="1499967.U27_00783"/>
<reference evidence="6" key="1">
    <citation type="journal article" date="2015" name="PeerJ">
        <title>First genomic representation of candidate bacterial phylum KSB3 points to enhanced environmental sensing as a trigger of wastewater bulking.</title>
        <authorList>
            <person name="Sekiguchi Y."/>
            <person name="Ohashi A."/>
            <person name="Parks D.H."/>
            <person name="Yamauchi T."/>
            <person name="Tyson G.W."/>
            <person name="Hugenholtz P."/>
        </authorList>
    </citation>
    <scope>NUCLEOTIDE SEQUENCE [LARGE SCALE GENOMIC DNA]</scope>
</reference>
<dbReference type="InterPro" id="IPR035472">
    <property type="entry name" value="RpiR-like_SIS"/>
</dbReference>
<keyword evidence="3" id="KW-0804">Transcription</keyword>
<dbReference type="SUPFAM" id="SSF46689">
    <property type="entry name" value="Homeodomain-like"/>
    <property type="match status" value="1"/>
</dbReference>
<evidence type="ECO:0000256" key="2">
    <source>
        <dbReference type="ARBA" id="ARBA00023125"/>
    </source>
</evidence>
<dbReference type="PROSITE" id="PS51071">
    <property type="entry name" value="HTH_RPIR"/>
    <property type="match status" value="1"/>
</dbReference>
<keyword evidence="7" id="KW-1185">Reference proteome</keyword>
<dbReference type="GO" id="GO:1901135">
    <property type="term" value="P:carbohydrate derivative metabolic process"/>
    <property type="evidence" value="ECO:0007669"/>
    <property type="project" value="InterPro"/>
</dbReference>
<gene>
    <name evidence="6" type="ORF">U27_00783</name>
</gene>
<dbReference type="CDD" id="cd05013">
    <property type="entry name" value="SIS_RpiR"/>
    <property type="match status" value="1"/>
</dbReference>
<dbReference type="Pfam" id="PF01418">
    <property type="entry name" value="HTH_6"/>
    <property type="match status" value="1"/>
</dbReference>
<accession>A0A081C8I0</accession>
<dbReference type="SUPFAM" id="SSF53697">
    <property type="entry name" value="SIS domain"/>
    <property type="match status" value="1"/>
</dbReference>
<dbReference type="InterPro" id="IPR009057">
    <property type="entry name" value="Homeodomain-like_sf"/>
</dbReference>
<dbReference type="InterPro" id="IPR047640">
    <property type="entry name" value="RpiR-like"/>
</dbReference>
<dbReference type="HOGENOM" id="CLU_055769_0_0_0"/>
<feature type="domain" description="SIS" evidence="5">
    <location>
        <begin position="125"/>
        <end position="265"/>
    </location>
</feature>
<organism evidence="6">
    <name type="scientific">Vecturithrix granuli</name>
    <dbReference type="NCBI Taxonomy" id="1499967"/>
    <lineage>
        <taxon>Bacteria</taxon>
        <taxon>Candidatus Moduliflexota</taxon>
        <taxon>Candidatus Vecturitrichia</taxon>
        <taxon>Candidatus Vecturitrichales</taxon>
        <taxon>Candidatus Vecturitrichaceae</taxon>
        <taxon>Candidatus Vecturithrix</taxon>
    </lineage>
</organism>